<reference evidence="1 2" key="1">
    <citation type="journal article" date="2013" name="Proc. Natl. Acad. Sci. U.S.A.">
        <title>Genome of an arbuscular mycorrhizal fungus provides insight into the oldest plant symbiosis.</title>
        <authorList>
            <person name="Tisserant E."/>
            <person name="Malbreil M."/>
            <person name="Kuo A."/>
            <person name="Kohler A."/>
            <person name="Symeonidi A."/>
            <person name="Balestrini R."/>
            <person name="Charron P."/>
            <person name="Duensing N."/>
            <person name="Frei Dit Frey N."/>
            <person name="Gianinazzi-Pearson V."/>
            <person name="Gilbert L.B."/>
            <person name="Handa Y."/>
            <person name="Herr J.R."/>
            <person name="Hijri M."/>
            <person name="Koul R."/>
            <person name="Kawaguchi M."/>
            <person name="Krajinski F."/>
            <person name="Lammers P.J."/>
            <person name="Masclaux F.G."/>
            <person name="Murat C."/>
            <person name="Morin E."/>
            <person name="Ndikumana S."/>
            <person name="Pagni M."/>
            <person name="Petitpierre D."/>
            <person name="Requena N."/>
            <person name="Rosikiewicz P."/>
            <person name="Riley R."/>
            <person name="Saito K."/>
            <person name="San Clemente H."/>
            <person name="Shapiro H."/>
            <person name="van Tuinen D."/>
            <person name="Becard G."/>
            <person name="Bonfante P."/>
            <person name="Paszkowski U."/>
            <person name="Shachar-Hill Y.Y."/>
            <person name="Tuskan G.A."/>
            <person name="Young P.W."/>
            <person name="Sanders I.R."/>
            <person name="Henrissat B."/>
            <person name="Rensing S.A."/>
            <person name="Grigoriev I.V."/>
            <person name="Corradi N."/>
            <person name="Roux C."/>
            <person name="Martin F."/>
        </authorList>
    </citation>
    <scope>NUCLEOTIDE SEQUENCE [LARGE SCALE GENOMIC DNA]</scope>
    <source>
        <strain evidence="1 2">DAOM 197198</strain>
    </source>
</reference>
<dbReference type="EMBL" id="AUPC02000199">
    <property type="protein sequence ID" value="POG66081.1"/>
    <property type="molecule type" value="Genomic_DNA"/>
</dbReference>
<sequence length="450" mass="53273">MISTSGIFYSSNAKYLLEVLVRIFYKNYFIQYLTLEIIYLSELNIYSAAVPDRMHHCDLGLFNYQVNFARNYIQLYCRKDGINEFDKHLAKIPRFPELKIFKSGLGNIARFTAAEFRNMMKQLVFVIDGLIVAKRKSNLSLFQAKQHDSKLVDLFVFWNRMYIFSRKDTFTDSELDNFQKMIIDWANKFINLFTPIADTEMKYPKLHNWQHHIIDAIRNYGTINGFTTETYESLHKFYIKAPYRMSNRRDATSQIINLKHRQIKTLGGIEGSFTLDTFNDFVDEYRTTHFLALEAEKAFEVLIDSLNQYFDLIENITDKDVEATIIKWYTSAFIREVDTIRAKSNYYNAPAFSDIAINMNEEEAEKYNTIDGILMLFGLKIPGHDEQELALVHWYNFKYNDLHRLFKYDCPYVKRIPMFTVIAIESIIEPVHIIPCFNKTNEYFVNYFIF</sequence>
<dbReference type="VEuPathDB" id="FungiDB:RhiirFUN_019157"/>
<keyword evidence="2" id="KW-1185">Reference proteome</keyword>
<proteinExistence type="predicted"/>
<evidence type="ECO:0000313" key="1">
    <source>
        <dbReference type="EMBL" id="POG66081.1"/>
    </source>
</evidence>
<organism evidence="1 2">
    <name type="scientific">Rhizophagus irregularis (strain DAOM 181602 / DAOM 197198 / MUCL 43194)</name>
    <name type="common">Arbuscular mycorrhizal fungus</name>
    <name type="synonym">Glomus intraradices</name>
    <dbReference type="NCBI Taxonomy" id="747089"/>
    <lineage>
        <taxon>Eukaryota</taxon>
        <taxon>Fungi</taxon>
        <taxon>Fungi incertae sedis</taxon>
        <taxon>Mucoromycota</taxon>
        <taxon>Glomeromycotina</taxon>
        <taxon>Glomeromycetes</taxon>
        <taxon>Glomerales</taxon>
        <taxon>Glomeraceae</taxon>
        <taxon>Rhizophagus</taxon>
    </lineage>
</organism>
<protein>
    <submittedName>
        <fullName evidence="1">Uncharacterized protein</fullName>
    </submittedName>
</protein>
<dbReference type="Proteomes" id="UP000018888">
    <property type="component" value="Unassembled WGS sequence"/>
</dbReference>
<name>A0A2P4PL15_RHIID</name>
<evidence type="ECO:0000313" key="2">
    <source>
        <dbReference type="Proteomes" id="UP000018888"/>
    </source>
</evidence>
<accession>A0A2P4PL15</accession>
<dbReference type="AlphaFoldDB" id="A0A2P4PL15"/>
<gene>
    <name evidence="1" type="ORF">GLOIN_2v1880091</name>
</gene>
<reference evidence="1 2" key="2">
    <citation type="journal article" date="2018" name="New Phytol.">
        <title>High intraspecific genome diversity in the model arbuscular mycorrhizal symbiont Rhizophagus irregularis.</title>
        <authorList>
            <person name="Chen E.C.H."/>
            <person name="Morin E."/>
            <person name="Beaudet D."/>
            <person name="Noel J."/>
            <person name="Yildirir G."/>
            <person name="Ndikumana S."/>
            <person name="Charron P."/>
            <person name="St-Onge C."/>
            <person name="Giorgi J."/>
            <person name="Kruger M."/>
            <person name="Marton T."/>
            <person name="Ropars J."/>
            <person name="Grigoriev I.V."/>
            <person name="Hainaut M."/>
            <person name="Henrissat B."/>
            <person name="Roux C."/>
            <person name="Martin F."/>
            <person name="Corradi N."/>
        </authorList>
    </citation>
    <scope>NUCLEOTIDE SEQUENCE [LARGE SCALE GENOMIC DNA]</scope>
    <source>
        <strain evidence="1 2">DAOM 197198</strain>
    </source>
</reference>
<comment type="caution">
    <text evidence="1">The sequence shown here is derived from an EMBL/GenBank/DDBJ whole genome shotgun (WGS) entry which is preliminary data.</text>
</comment>